<comment type="caution">
    <text evidence="7">The sequence shown here is derived from an EMBL/GenBank/DDBJ whole genome shotgun (WGS) entry which is preliminary data.</text>
</comment>
<dbReference type="EMBL" id="RFFG01000125">
    <property type="protein sequence ID" value="RMI36805.1"/>
    <property type="molecule type" value="Genomic_DNA"/>
</dbReference>
<dbReference type="GO" id="GO:0006633">
    <property type="term" value="P:fatty acid biosynthetic process"/>
    <property type="evidence" value="ECO:0007669"/>
    <property type="project" value="TreeGrafter"/>
</dbReference>
<dbReference type="InterPro" id="IPR014031">
    <property type="entry name" value="Ketoacyl_synth_C"/>
</dbReference>
<organism evidence="7 8">
    <name type="scientific">Actinomadura harenae</name>
    <dbReference type="NCBI Taxonomy" id="2483351"/>
    <lineage>
        <taxon>Bacteria</taxon>
        <taxon>Bacillati</taxon>
        <taxon>Actinomycetota</taxon>
        <taxon>Actinomycetes</taxon>
        <taxon>Streptosporangiales</taxon>
        <taxon>Thermomonosporaceae</taxon>
        <taxon>Actinomadura</taxon>
    </lineage>
</organism>
<keyword evidence="2 3" id="KW-0808">Transferase</keyword>
<comment type="similarity">
    <text evidence="1 3">Belongs to the thiolase-like superfamily. Beta-ketoacyl-ACP synthases family.</text>
</comment>
<evidence type="ECO:0000256" key="4">
    <source>
        <dbReference type="SAM" id="MobiDB-lite"/>
    </source>
</evidence>
<accession>A0A3M2LL54</accession>
<sequence length="398" mass="40974">MRGRLRPRRRDGGPRGRPGPGSGPVSAVITDWTAVSPYGRGRAEFAAGILGDRTAVTALDPAGWTGPPMTEVARAPIGAPREVLGRKGTRAMDRATAMAVLAAGDLLPGEPAAPDASDAADAQAAAERTALVLGISTGPVAALTTFTADSFTGDRPYLVDAARFPAALMNYTAGQMAIWHHVRGPNSTVAAGRTAGLAALRYALRLLRAGRADTVLCGAVEEFSAERAWLEWHAAQDRVRPPVLGEGCAMLRLTRSDLASTEGAPVFEVAAVESGLAEDEPRDAARVLERCARSALAKAGVTPDEIGLVVPGEAPDAAGEAEADALAALFGGRPPRTTGCARRIGDTRAASAAFQMAAVLAHAERAPGARPALITTVDRDGPVACAVLRPAARQGPDT</sequence>
<dbReference type="InterPro" id="IPR016039">
    <property type="entry name" value="Thiolase-like"/>
</dbReference>
<dbReference type="AlphaFoldDB" id="A0A3M2LL54"/>
<dbReference type="Pfam" id="PF02801">
    <property type="entry name" value="Ketoacyl-synt_C"/>
    <property type="match status" value="1"/>
</dbReference>
<evidence type="ECO:0000256" key="2">
    <source>
        <dbReference type="ARBA" id="ARBA00022679"/>
    </source>
</evidence>
<dbReference type="OrthoDB" id="7061549at2"/>
<feature type="domain" description="Beta-ketoacyl synthase-like N-terminal" evidence="5">
    <location>
        <begin position="29"/>
        <end position="236"/>
    </location>
</feature>
<proteinExistence type="inferred from homology"/>
<dbReference type="GO" id="GO:0004315">
    <property type="term" value="F:3-oxoacyl-[acyl-carrier-protein] synthase activity"/>
    <property type="evidence" value="ECO:0007669"/>
    <property type="project" value="TreeGrafter"/>
</dbReference>
<evidence type="ECO:0000256" key="1">
    <source>
        <dbReference type="ARBA" id="ARBA00008467"/>
    </source>
</evidence>
<dbReference type="InterPro" id="IPR000794">
    <property type="entry name" value="Beta-ketoacyl_synthase"/>
</dbReference>
<evidence type="ECO:0000313" key="7">
    <source>
        <dbReference type="EMBL" id="RMI36805.1"/>
    </source>
</evidence>
<dbReference type="SUPFAM" id="SSF53901">
    <property type="entry name" value="Thiolase-like"/>
    <property type="match status" value="2"/>
</dbReference>
<dbReference type="PANTHER" id="PTHR11712">
    <property type="entry name" value="POLYKETIDE SYNTHASE-RELATED"/>
    <property type="match status" value="1"/>
</dbReference>
<evidence type="ECO:0000259" key="5">
    <source>
        <dbReference type="Pfam" id="PF00109"/>
    </source>
</evidence>
<feature type="domain" description="Beta-ketoacyl synthase C-terminal" evidence="6">
    <location>
        <begin position="279"/>
        <end position="361"/>
    </location>
</feature>
<reference evidence="7 8" key="1">
    <citation type="submission" date="2018-10" db="EMBL/GenBank/DDBJ databases">
        <title>Isolation from soil.</title>
        <authorList>
            <person name="Hu J."/>
        </authorList>
    </citation>
    <scope>NUCLEOTIDE SEQUENCE [LARGE SCALE GENOMIC DNA]</scope>
    <source>
        <strain evidence="7 8">NEAU-Ht49</strain>
    </source>
</reference>
<feature type="region of interest" description="Disordered" evidence="4">
    <location>
        <begin position="1"/>
        <end position="27"/>
    </location>
</feature>
<keyword evidence="8" id="KW-1185">Reference proteome</keyword>
<dbReference type="Gene3D" id="3.40.47.10">
    <property type="match status" value="2"/>
</dbReference>
<dbReference type="PANTHER" id="PTHR11712:SF336">
    <property type="entry name" value="3-OXOACYL-[ACYL-CARRIER-PROTEIN] SYNTHASE, MITOCHONDRIAL"/>
    <property type="match status" value="1"/>
</dbReference>
<evidence type="ECO:0000256" key="3">
    <source>
        <dbReference type="RuleBase" id="RU003694"/>
    </source>
</evidence>
<dbReference type="InterPro" id="IPR014030">
    <property type="entry name" value="Ketoacyl_synth_N"/>
</dbReference>
<name>A0A3M2LL54_9ACTN</name>
<evidence type="ECO:0000259" key="6">
    <source>
        <dbReference type="Pfam" id="PF02801"/>
    </source>
</evidence>
<dbReference type="Pfam" id="PF00109">
    <property type="entry name" value="ketoacyl-synt"/>
    <property type="match status" value="1"/>
</dbReference>
<evidence type="ECO:0000313" key="8">
    <source>
        <dbReference type="Proteomes" id="UP000282674"/>
    </source>
</evidence>
<gene>
    <name evidence="7" type="ORF">EBO15_37670</name>
</gene>
<protein>
    <submittedName>
        <fullName evidence="7">3-oxoacyl-ACP synthase</fullName>
    </submittedName>
</protein>
<dbReference type="Proteomes" id="UP000282674">
    <property type="component" value="Unassembled WGS sequence"/>
</dbReference>